<name>A0A0C5VRN4_9GAMM</name>
<dbReference type="AlphaFoldDB" id="A0A0C5VRN4"/>
<organism evidence="1 2">
    <name type="scientific">Gynuella sunshinyii YC6258</name>
    <dbReference type="NCBI Taxonomy" id="1445510"/>
    <lineage>
        <taxon>Bacteria</taxon>
        <taxon>Pseudomonadati</taxon>
        <taxon>Pseudomonadota</taxon>
        <taxon>Gammaproteobacteria</taxon>
        <taxon>Oceanospirillales</taxon>
        <taxon>Saccharospirillaceae</taxon>
        <taxon>Gynuella</taxon>
    </lineage>
</organism>
<evidence type="ECO:0000313" key="2">
    <source>
        <dbReference type="Proteomes" id="UP000032266"/>
    </source>
</evidence>
<reference evidence="1 2" key="1">
    <citation type="submission" date="2014-01" db="EMBL/GenBank/DDBJ databases">
        <title>Full genme sequencing of cellulolytic bacterium Gynuella sunshinyii YC6258T gen. nov., sp. nov.</title>
        <authorList>
            <person name="Khan H."/>
            <person name="Chung E.J."/>
            <person name="Chung Y.R."/>
        </authorList>
    </citation>
    <scope>NUCLEOTIDE SEQUENCE [LARGE SCALE GENOMIC DNA]</scope>
    <source>
        <strain evidence="1 2">YC6258</strain>
    </source>
</reference>
<sequence>MRVSDRHNANILSCPIISGRSGRDLRLLSDNYSCQGG</sequence>
<proteinExistence type="predicted"/>
<evidence type="ECO:0000313" key="1">
    <source>
        <dbReference type="EMBL" id="AJQ96896.1"/>
    </source>
</evidence>
<dbReference type="HOGENOM" id="CLU_3344251_0_0_6"/>
<dbReference type="EMBL" id="CP007142">
    <property type="protein sequence ID" value="AJQ96896.1"/>
    <property type="molecule type" value="Genomic_DNA"/>
</dbReference>
<dbReference type="Proteomes" id="UP000032266">
    <property type="component" value="Chromosome"/>
</dbReference>
<keyword evidence="2" id="KW-1185">Reference proteome</keyword>
<protein>
    <submittedName>
        <fullName evidence="1">Uncharacterized protein</fullName>
    </submittedName>
</protein>
<gene>
    <name evidence="1" type="ORF">YC6258_04865</name>
</gene>
<accession>A0A0C5VRN4</accession>
<dbReference type="KEGG" id="gsn:YC6258_04865"/>